<evidence type="ECO:0000256" key="2">
    <source>
        <dbReference type="ARBA" id="ARBA00023015"/>
    </source>
</evidence>
<dbReference type="Gene3D" id="3.40.190.290">
    <property type="match status" value="1"/>
</dbReference>
<dbReference type="InterPro" id="IPR036390">
    <property type="entry name" value="WH_DNA-bd_sf"/>
</dbReference>
<dbReference type="InterPro" id="IPR005119">
    <property type="entry name" value="LysR_subst-bd"/>
</dbReference>
<comment type="similarity">
    <text evidence="1">Belongs to the LysR transcriptional regulatory family.</text>
</comment>
<dbReference type="SUPFAM" id="SSF53850">
    <property type="entry name" value="Periplasmic binding protein-like II"/>
    <property type="match status" value="1"/>
</dbReference>
<dbReference type="PANTHER" id="PTHR30126:SF94">
    <property type="entry name" value="LYSR FAMILY TRANSCRIPTIONAL REGULATOR"/>
    <property type="match status" value="1"/>
</dbReference>
<dbReference type="InterPro" id="IPR000847">
    <property type="entry name" value="LysR_HTH_N"/>
</dbReference>
<dbReference type="Pfam" id="PF00126">
    <property type="entry name" value="HTH_1"/>
    <property type="match status" value="1"/>
</dbReference>
<evidence type="ECO:0000256" key="4">
    <source>
        <dbReference type="ARBA" id="ARBA00023163"/>
    </source>
</evidence>
<dbReference type="EMBL" id="FCOC02000001">
    <property type="protein sequence ID" value="SAL10502.1"/>
    <property type="molecule type" value="Genomic_DNA"/>
</dbReference>
<accession>A0A158ESC8</accession>
<dbReference type="Proteomes" id="UP000054893">
    <property type="component" value="Unassembled WGS sequence"/>
</dbReference>
<dbReference type="InterPro" id="IPR036388">
    <property type="entry name" value="WH-like_DNA-bd_sf"/>
</dbReference>
<feature type="domain" description="HTH lysR-type" evidence="5">
    <location>
        <begin position="14"/>
        <end position="71"/>
    </location>
</feature>
<dbReference type="Gene3D" id="1.10.10.10">
    <property type="entry name" value="Winged helix-like DNA-binding domain superfamily/Winged helix DNA-binding domain"/>
    <property type="match status" value="1"/>
</dbReference>
<keyword evidence="2" id="KW-0805">Transcription regulation</keyword>
<dbReference type="PANTHER" id="PTHR30126">
    <property type="entry name" value="HTH-TYPE TRANSCRIPTIONAL REGULATOR"/>
    <property type="match status" value="1"/>
</dbReference>
<dbReference type="AlphaFoldDB" id="A0A158ESC8"/>
<dbReference type="PROSITE" id="PS50931">
    <property type="entry name" value="HTH_LYSR"/>
    <property type="match status" value="1"/>
</dbReference>
<dbReference type="CDD" id="cd05466">
    <property type="entry name" value="PBP2_LTTR_substrate"/>
    <property type="match status" value="1"/>
</dbReference>
<keyword evidence="4" id="KW-0804">Transcription</keyword>
<gene>
    <name evidence="6" type="ORF">AWB64_00288</name>
</gene>
<name>A0A158ESC8_CABSO</name>
<sequence length="302" mass="33793">MTPERPRERKLAFVNFNQLRSFYAVAQEMSFTRAALLLHIGQPTLTVQVKQLEENYGVELFIRSSKGLQLSETGMALFAVARQIFELEEQAVDLLCSTGEAVSGSIRIGTVGPFFVMKLLAKFTQRYPLVQVSIDSDNSDGVLRKILDSSTDAAITGSIINDARLYSRHLGSHEILVFVNSSHPWALLDSIKLAQLDGQRMIMRERGSMTRTAFEKELTQHRVNPKIVMEVSRDAVREAVMEGLGIGIVSQAEYRSHDNLHVLHISDHKSFTHSYVVCLRSRRGAKAIAAFTDLAESSIEVR</sequence>
<evidence type="ECO:0000313" key="7">
    <source>
        <dbReference type="Proteomes" id="UP000054893"/>
    </source>
</evidence>
<reference evidence="6 7" key="1">
    <citation type="submission" date="2016-01" db="EMBL/GenBank/DDBJ databases">
        <authorList>
            <person name="Oliw E.H."/>
        </authorList>
    </citation>
    <scope>NUCLEOTIDE SEQUENCE [LARGE SCALE GENOMIC DNA]</scope>
    <source>
        <strain evidence="6">LMG 22029</strain>
    </source>
</reference>
<dbReference type="RefSeq" id="WP_060816829.1">
    <property type="nucleotide sequence ID" value="NZ_FCOC02000001.1"/>
</dbReference>
<dbReference type="FunFam" id="1.10.10.10:FF:000001">
    <property type="entry name" value="LysR family transcriptional regulator"/>
    <property type="match status" value="1"/>
</dbReference>
<organism evidence="6 7">
    <name type="scientific">Caballeronia sordidicola</name>
    <name type="common">Burkholderia sordidicola</name>
    <dbReference type="NCBI Taxonomy" id="196367"/>
    <lineage>
        <taxon>Bacteria</taxon>
        <taxon>Pseudomonadati</taxon>
        <taxon>Pseudomonadota</taxon>
        <taxon>Betaproteobacteria</taxon>
        <taxon>Burkholderiales</taxon>
        <taxon>Burkholderiaceae</taxon>
        <taxon>Caballeronia</taxon>
    </lineage>
</organism>
<dbReference type="PRINTS" id="PR00039">
    <property type="entry name" value="HTHLYSR"/>
</dbReference>
<evidence type="ECO:0000259" key="5">
    <source>
        <dbReference type="PROSITE" id="PS50931"/>
    </source>
</evidence>
<proteinExistence type="inferred from homology"/>
<evidence type="ECO:0000256" key="3">
    <source>
        <dbReference type="ARBA" id="ARBA00023125"/>
    </source>
</evidence>
<dbReference type="SUPFAM" id="SSF46785">
    <property type="entry name" value="Winged helix' DNA-binding domain"/>
    <property type="match status" value="1"/>
</dbReference>
<keyword evidence="3" id="KW-0238">DNA-binding</keyword>
<dbReference type="GO" id="GO:0003700">
    <property type="term" value="F:DNA-binding transcription factor activity"/>
    <property type="evidence" value="ECO:0007669"/>
    <property type="project" value="InterPro"/>
</dbReference>
<dbReference type="Pfam" id="PF03466">
    <property type="entry name" value="LysR_substrate"/>
    <property type="match status" value="1"/>
</dbReference>
<dbReference type="OrthoDB" id="9786526at2"/>
<dbReference type="GO" id="GO:0000976">
    <property type="term" value="F:transcription cis-regulatory region binding"/>
    <property type="evidence" value="ECO:0007669"/>
    <property type="project" value="TreeGrafter"/>
</dbReference>
<evidence type="ECO:0000313" key="6">
    <source>
        <dbReference type="EMBL" id="SAL10502.1"/>
    </source>
</evidence>
<protein>
    <submittedName>
        <fullName evidence="6">LysR family transcriptional regulator</fullName>
    </submittedName>
</protein>
<evidence type="ECO:0000256" key="1">
    <source>
        <dbReference type="ARBA" id="ARBA00009437"/>
    </source>
</evidence>